<reference evidence="15 16" key="1">
    <citation type="journal article" date="2014" name="Proc. Natl. Acad. Sci. U.S.A.">
        <title>Trajectory and genomic determinants of fungal-pathogen speciation and host adaptation.</title>
        <authorList>
            <person name="Hu X."/>
            <person name="Xiao G."/>
            <person name="Zheng P."/>
            <person name="Shang Y."/>
            <person name="Su Y."/>
            <person name="Zhang X."/>
            <person name="Liu X."/>
            <person name="Zhan S."/>
            <person name="St Leger R.J."/>
            <person name="Wang C."/>
        </authorList>
    </citation>
    <scope>NUCLEOTIDE SEQUENCE [LARGE SCALE GENOMIC DNA]</scope>
    <source>
        <strain evidence="15 16">ARSEF 549</strain>
    </source>
</reference>
<dbReference type="GO" id="GO:0005576">
    <property type="term" value="C:extracellular region"/>
    <property type="evidence" value="ECO:0007669"/>
    <property type="project" value="UniProtKB-SubCell"/>
</dbReference>
<dbReference type="GO" id="GO:0006032">
    <property type="term" value="P:chitin catabolic process"/>
    <property type="evidence" value="ECO:0007669"/>
    <property type="project" value="UniProtKB-KW"/>
</dbReference>
<comment type="caution">
    <text evidence="12">Lacks conserved residue(s) required for the propagation of feature annotation.</text>
</comment>
<evidence type="ECO:0000256" key="11">
    <source>
        <dbReference type="ARBA" id="ARBA00023326"/>
    </source>
</evidence>
<evidence type="ECO:0000256" key="3">
    <source>
        <dbReference type="ARBA" id="ARBA00008682"/>
    </source>
</evidence>
<evidence type="ECO:0000256" key="4">
    <source>
        <dbReference type="ARBA" id="ARBA00022525"/>
    </source>
</evidence>
<evidence type="ECO:0000259" key="14">
    <source>
        <dbReference type="PROSITE" id="PS50941"/>
    </source>
</evidence>
<dbReference type="InterPro" id="IPR053214">
    <property type="entry name" value="LysM12-like"/>
</dbReference>
<dbReference type="InterPro" id="IPR001223">
    <property type="entry name" value="Glyco_hydro18_cat"/>
</dbReference>
<keyword evidence="9" id="KW-0119">Carbohydrate metabolism</keyword>
<feature type="disulfide bond" evidence="12">
    <location>
        <begin position="49"/>
        <end position="63"/>
    </location>
</feature>
<comment type="caution">
    <text evidence="15">The sequence shown here is derived from an EMBL/GenBank/DDBJ whole genome shotgun (WGS) entry which is preliminary data.</text>
</comment>
<evidence type="ECO:0000256" key="10">
    <source>
        <dbReference type="ARBA" id="ARBA00023295"/>
    </source>
</evidence>
<evidence type="ECO:0000256" key="1">
    <source>
        <dbReference type="ARBA" id="ARBA00000822"/>
    </source>
</evidence>
<feature type="domain" description="Chitin-binding type-1" evidence="14">
    <location>
        <begin position="19"/>
        <end position="82"/>
    </location>
</feature>
<dbReference type="PROSITE" id="PS50941">
    <property type="entry name" value="CHIT_BIND_I_2"/>
    <property type="match status" value="1"/>
</dbReference>
<dbReference type="Gene3D" id="3.20.20.80">
    <property type="entry name" value="Glycosidases"/>
    <property type="match status" value="2"/>
</dbReference>
<name>A0A0B4GQ10_METAF</name>
<dbReference type="Gene3D" id="3.30.60.10">
    <property type="entry name" value="Endochitinase-like"/>
    <property type="match status" value="1"/>
</dbReference>
<keyword evidence="5 12" id="KW-0147">Chitin-binding</keyword>
<dbReference type="HOGENOM" id="CLU_880229_0_0_1"/>
<evidence type="ECO:0000256" key="7">
    <source>
        <dbReference type="ARBA" id="ARBA00023024"/>
    </source>
</evidence>
<keyword evidence="12" id="KW-1015">Disulfide bond</keyword>
<sequence>MARICLSDGYPPMPEPVPNAECGPTVAGTNNPAREVDLAGLNPCPLKACCNFWGHCGTTSQFCSKAGGNMPPTLACTSNCGTDIVKSPPPAEFKRVAYFEGFSTKRSSIKTDSSQKIETSDTQYQWKRFKDLKTKMKKITSFGGWSFSAEAPNCDVFQSGMRPENRETLATNIADFVTQNNIDGVDIDWEYPSATDIPGPESGAKKAPCTDTAGYISNAEIQQIAQNGAPGLKQYTDNSDSDVLVFGDNWVAYMTDDRKAKRTARYKDLNFGGVSDWAVDLGAFYRPIGGSLLPYSSMGPILQGCDKYEGQYVTQA</sequence>
<keyword evidence="4" id="KW-0964">Secreted</keyword>
<evidence type="ECO:0000256" key="2">
    <source>
        <dbReference type="ARBA" id="ARBA00004613"/>
    </source>
</evidence>
<dbReference type="AlphaFoldDB" id="A0A0B4GQ10"/>
<dbReference type="InterPro" id="IPR029070">
    <property type="entry name" value="Chitinase_insertion_sf"/>
</dbReference>
<comment type="similarity">
    <text evidence="3">Belongs to the glycosyl hydrolase 18 family. Chitinase class V subfamily.</text>
</comment>
<dbReference type="GO" id="GO:0000272">
    <property type="term" value="P:polysaccharide catabolic process"/>
    <property type="evidence" value="ECO:0007669"/>
    <property type="project" value="UniProtKB-KW"/>
</dbReference>
<proteinExistence type="inferred from homology"/>
<evidence type="ECO:0000256" key="6">
    <source>
        <dbReference type="ARBA" id="ARBA00022801"/>
    </source>
</evidence>
<feature type="non-terminal residue" evidence="15">
    <location>
        <position position="1"/>
    </location>
</feature>
<dbReference type="Gene3D" id="3.10.50.10">
    <property type="match status" value="1"/>
</dbReference>
<dbReference type="SMART" id="SM00270">
    <property type="entry name" value="ChtBD1"/>
    <property type="match status" value="1"/>
</dbReference>
<evidence type="ECO:0000256" key="12">
    <source>
        <dbReference type="PROSITE-ProRule" id="PRU00261"/>
    </source>
</evidence>
<dbReference type="InterPro" id="IPR001002">
    <property type="entry name" value="Chitin-bd_1"/>
</dbReference>
<comment type="catalytic activity">
    <reaction evidence="1">
        <text>Random endo-hydrolysis of N-acetyl-beta-D-glucosaminide (1-&gt;4)-beta-linkages in chitin and chitodextrins.</text>
        <dbReference type="EC" id="3.2.1.14"/>
    </reaction>
</comment>
<dbReference type="EMBL" id="AZNF01000002">
    <property type="protein sequence ID" value="KID70239.1"/>
    <property type="molecule type" value="Genomic_DNA"/>
</dbReference>
<gene>
    <name evidence="15" type="ORF">MAN_02753</name>
</gene>
<dbReference type="SUPFAM" id="SSF51445">
    <property type="entry name" value="(Trans)glycosidases"/>
    <property type="match status" value="1"/>
</dbReference>
<dbReference type="CDD" id="cd00035">
    <property type="entry name" value="ChtBD1"/>
    <property type="match status" value="1"/>
</dbReference>
<keyword evidence="6 13" id="KW-0378">Hydrolase</keyword>
<feature type="disulfide bond" evidence="12">
    <location>
        <begin position="76"/>
        <end position="80"/>
    </location>
</feature>
<keyword evidence="10 13" id="KW-0326">Glycosidase</keyword>
<evidence type="ECO:0000313" key="15">
    <source>
        <dbReference type="EMBL" id="KID70239.1"/>
    </source>
</evidence>
<dbReference type="InterPro" id="IPR001579">
    <property type="entry name" value="Glyco_hydro_18_chit_AS"/>
</dbReference>
<keyword evidence="16" id="KW-1185">Reference proteome</keyword>
<evidence type="ECO:0000256" key="9">
    <source>
        <dbReference type="ARBA" id="ARBA00023277"/>
    </source>
</evidence>
<dbReference type="PROSITE" id="PS01095">
    <property type="entry name" value="GH18_1"/>
    <property type="match status" value="1"/>
</dbReference>
<dbReference type="VEuPathDB" id="FungiDB:MAN_02753"/>
<feature type="disulfide bond" evidence="12">
    <location>
        <begin position="44"/>
        <end position="56"/>
    </location>
</feature>
<keyword evidence="7" id="KW-0146">Chitin degradation</keyword>
<dbReference type="SUPFAM" id="SSF57016">
    <property type="entry name" value="Plant lectins/antimicrobial peptides"/>
    <property type="match status" value="1"/>
</dbReference>
<keyword evidence="8" id="KW-0843">Virulence</keyword>
<keyword evidence="11" id="KW-0624">Polysaccharide degradation</keyword>
<organism evidence="15 16">
    <name type="scientific">Metarhizium anisopliae (strain ARSEF 549)</name>
    <dbReference type="NCBI Taxonomy" id="3151832"/>
    <lineage>
        <taxon>Eukaryota</taxon>
        <taxon>Fungi</taxon>
        <taxon>Dikarya</taxon>
        <taxon>Ascomycota</taxon>
        <taxon>Pezizomycotina</taxon>
        <taxon>Sordariomycetes</taxon>
        <taxon>Hypocreomycetidae</taxon>
        <taxon>Hypocreales</taxon>
        <taxon>Clavicipitaceae</taxon>
        <taxon>Metarhizium</taxon>
    </lineage>
</organism>
<dbReference type="GO" id="GO:0008843">
    <property type="term" value="F:endochitinase activity"/>
    <property type="evidence" value="ECO:0007669"/>
    <property type="project" value="UniProtKB-EC"/>
</dbReference>
<evidence type="ECO:0000256" key="13">
    <source>
        <dbReference type="RuleBase" id="RU000489"/>
    </source>
</evidence>
<protein>
    <submittedName>
        <fullName evidence="15">Chitinase</fullName>
    </submittedName>
</protein>
<dbReference type="PANTHER" id="PTHR47700:SF2">
    <property type="entry name" value="CHITINASE"/>
    <property type="match status" value="1"/>
</dbReference>
<comment type="subcellular location">
    <subcellularLocation>
        <location evidence="2">Secreted</location>
    </subcellularLocation>
</comment>
<dbReference type="Proteomes" id="UP000031186">
    <property type="component" value="Unassembled WGS sequence"/>
</dbReference>
<dbReference type="InterPro" id="IPR017853">
    <property type="entry name" value="GH"/>
</dbReference>
<evidence type="ECO:0000256" key="5">
    <source>
        <dbReference type="ARBA" id="ARBA00022669"/>
    </source>
</evidence>
<evidence type="ECO:0000256" key="8">
    <source>
        <dbReference type="ARBA" id="ARBA00023026"/>
    </source>
</evidence>
<dbReference type="Pfam" id="PF00704">
    <property type="entry name" value="Glyco_hydro_18"/>
    <property type="match status" value="1"/>
</dbReference>
<dbReference type="InterPro" id="IPR036861">
    <property type="entry name" value="Endochitinase-like_sf"/>
</dbReference>
<dbReference type="GO" id="GO:0008061">
    <property type="term" value="F:chitin binding"/>
    <property type="evidence" value="ECO:0007669"/>
    <property type="project" value="UniProtKB-UniRule"/>
</dbReference>
<dbReference type="PANTHER" id="PTHR47700">
    <property type="entry name" value="V CHITINASE, PUTATIVE (AFU_ORTHOLOGUE AFUA_6G13720)-RELATED"/>
    <property type="match status" value="1"/>
</dbReference>
<evidence type="ECO:0000313" key="16">
    <source>
        <dbReference type="Proteomes" id="UP000031186"/>
    </source>
</evidence>
<accession>A0A0B4GQ10</accession>